<evidence type="ECO:0000313" key="4">
    <source>
        <dbReference type="EMBL" id="KAK7284357.1"/>
    </source>
</evidence>
<evidence type="ECO:0000313" key="5">
    <source>
        <dbReference type="Proteomes" id="UP001359559"/>
    </source>
</evidence>
<sequence length="462" mass="51719">MSPKDAALWKAQERLMSLLKGCSSMKHLKEMHARIIQTGFDQNLLVMGKIIEFCAVSVHGDMNYAVSVFDRIDKPDAFILNTMIRGFGNSRLPEKAIDLYRRIQGKPNAAPDSFTFSFLLKIISGLGSVTLGKQLHCSILKLGLGSHTYVRNSLLHMYGMLKDIETAHHLFEEIPNADLVAWNSIIDCHVCCRNYKGALDLFTRMLKSGLQPDDVTFVVALSACGAIAALDFGRWIHSLIQDTKLGVSISVNNSLVDMYAKCGAVEEAYDIFNNIKGKNIISWNVMILGLASHGNGEEALSLFRKMLQENAEKPNDVTFLGVLSACSHGGLIGESRRYFDIMTRDYNIQPTIKHYGCMVDLLGRAGLVEDSYNLIYNMPIECNAIVWRTLLAACRLHGKVELGDKVRKHLLELEPYHSSDYVLLANMYASAGQWNEMSKERRSMQERKVKKPEPGNSFIDSL</sequence>
<dbReference type="PANTHER" id="PTHR47926">
    <property type="entry name" value="PENTATRICOPEPTIDE REPEAT-CONTAINING PROTEIN"/>
    <property type="match status" value="1"/>
</dbReference>
<feature type="repeat" description="PPR" evidence="2">
    <location>
        <begin position="279"/>
        <end position="313"/>
    </location>
</feature>
<dbReference type="FunFam" id="1.25.40.10:FF:002140">
    <property type="entry name" value="Pentatricopeptide repeat-containing protein isoform A"/>
    <property type="match status" value="1"/>
</dbReference>
<dbReference type="PROSITE" id="PS51375">
    <property type="entry name" value="PPR"/>
    <property type="match status" value="2"/>
</dbReference>
<dbReference type="InterPro" id="IPR011990">
    <property type="entry name" value="TPR-like_helical_dom_sf"/>
</dbReference>
<dbReference type="NCBIfam" id="TIGR00756">
    <property type="entry name" value="PPR"/>
    <property type="match status" value="3"/>
</dbReference>
<proteinExistence type="predicted"/>
<evidence type="ECO:0000256" key="3">
    <source>
        <dbReference type="SAM" id="MobiDB-lite"/>
    </source>
</evidence>
<dbReference type="GO" id="GO:0003723">
    <property type="term" value="F:RNA binding"/>
    <property type="evidence" value="ECO:0007669"/>
    <property type="project" value="InterPro"/>
</dbReference>
<feature type="region of interest" description="Disordered" evidence="3">
    <location>
        <begin position="439"/>
        <end position="462"/>
    </location>
</feature>
<dbReference type="Proteomes" id="UP001359559">
    <property type="component" value="Unassembled WGS sequence"/>
</dbReference>
<comment type="caution">
    <text evidence="4">The sequence shown here is derived from an EMBL/GenBank/DDBJ whole genome shotgun (WGS) entry which is preliminary data.</text>
</comment>
<evidence type="ECO:0000256" key="1">
    <source>
        <dbReference type="ARBA" id="ARBA00022737"/>
    </source>
</evidence>
<evidence type="ECO:0008006" key="6">
    <source>
        <dbReference type="Google" id="ProtNLM"/>
    </source>
</evidence>
<dbReference type="InterPro" id="IPR046960">
    <property type="entry name" value="PPR_At4g14850-like_plant"/>
</dbReference>
<keyword evidence="1" id="KW-0677">Repeat</keyword>
<protein>
    <recommendedName>
        <fullName evidence="6">Pentatricopeptide repeat-containing protein</fullName>
    </recommendedName>
</protein>
<feature type="repeat" description="PPR" evidence="2">
    <location>
        <begin position="178"/>
        <end position="212"/>
    </location>
</feature>
<dbReference type="Pfam" id="PF01535">
    <property type="entry name" value="PPR"/>
    <property type="match status" value="2"/>
</dbReference>
<organism evidence="4 5">
    <name type="scientific">Clitoria ternatea</name>
    <name type="common">Butterfly pea</name>
    <dbReference type="NCBI Taxonomy" id="43366"/>
    <lineage>
        <taxon>Eukaryota</taxon>
        <taxon>Viridiplantae</taxon>
        <taxon>Streptophyta</taxon>
        <taxon>Embryophyta</taxon>
        <taxon>Tracheophyta</taxon>
        <taxon>Spermatophyta</taxon>
        <taxon>Magnoliopsida</taxon>
        <taxon>eudicotyledons</taxon>
        <taxon>Gunneridae</taxon>
        <taxon>Pentapetalae</taxon>
        <taxon>rosids</taxon>
        <taxon>fabids</taxon>
        <taxon>Fabales</taxon>
        <taxon>Fabaceae</taxon>
        <taxon>Papilionoideae</taxon>
        <taxon>50 kb inversion clade</taxon>
        <taxon>NPAAA clade</taxon>
        <taxon>indigoferoid/millettioid clade</taxon>
        <taxon>Phaseoleae</taxon>
        <taxon>Clitoria</taxon>
    </lineage>
</organism>
<dbReference type="GO" id="GO:0009451">
    <property type="term" value="P:RNA modification"/>
    <property type="evidence" value="ECO:0007669"/>
    <property type="project" value="InterPro"/>
</dbReference>
<dbReference type="Gene3D" id="1.25.40.10">
    <property type="entry name" value="Tetratricopeptide repeat domain"/>
    <property type="match status" value="4"/>
</dbReference>
<reference evidence="4 5" key="1">
    <citation type="submission" date="2024-01" db="EMBL/GenBank/DDBJ databases">
        <title>The genomes of 5 underutilized Papilionoideae crops provide insights into root nodulation and disease resistance.</title>
        <authorList>
            <person name="Yuan L."/>
        </authorList>
    </citation>
    <scope>NUCLEOTIDE SEQUENCE [LARGE SCALE GENOMIC DNA]</scope>
    <source>
        <strain evidence="4">LY-2023</strain>
        <tissue evidence="4">Leaf</tissue>
    </source>
</reference>
<name>A0AAN9P373_CLITE</name>
<dbReference type="InterPro" id="IPR046848">
    <property type="entry name" value="E_motif"/>
</dbReference>
<dbReference type="PANTHER" id="PTHR47926:SF391">
    <property type="entry name" value="TETRATRICOPEPTIDE-LIKE HELICAL DOMAIN SUPERFAMILY"/>
    <property type="match status" value="1"/>
</dbReference>
<gene>
    <name evidence="4" type="ORF">RJT34_19102</name>
</gene>
<feature type="compositionally biased region" description="Basic and acidic residues" evidence="3">
    <location>
        <begin position="439"/>
        <end position="453"/>
    </location>
</feature>
<dbReference type="FunFam" id="1.25.40.10:FF:000345">
    <property type="entry name" value="Pentatricopeptide repeat-containing protein"/>
    <property type="match status" value="1"/>
</dbReference>
<evidence type="ECO:0000256" key="2">
    <source>
        <dbReference type="PROSITE-ProRule" id="PRU00708"/>
    </source>
</evidence>
<keyword evidence="5" id="KW-1185">Reference proteome</keyword>
<dbReference type="AlphaFoldDB" id="A0AAN9P373"/>
<dbReference type="InterPro" id="IPR002885">
    <property type="entry name" value="PPR_rpt"/>
</dbReference>
<dbReference type="SUPFAM" id="SSF48452">
    <property type="entry name" value="TPR-like"/>
    <property type="match status" value="1"/>
</dbReference>
<accession>A0AAN9P373</accession>
<dbReference type="EMBL" id="JAYKXN010000005">
    <property type="protein sequence ID" value="KAK7284357.1"/>
    <property type="molecule type" value="Genomic_DNA"/>
</dbReference>
<dbReference type="Pfam" id="PF13041">
    <property type="entry name" value="PPR_2"/>
    <property type="match status" value="2"/>
</dbReference>
<dbReference type="Pfam" id="PF20431">
    <property type="entry name" value="E_motif"/>
    <property type="match status" value="1"/>
</dbReference>